<dbReference type="Gene3D" id="1.10.357.10">
    <property type="entry name" value="Tetracycline Repressor, domain 2"/>
    <property type="match status" value="1"/>
</dbReference>
<gene>
    <name evidence="4" type="ORF">S7S_15805</name>
</gene>
<keyword evidence="1 2" id="KW-0238">DNA-binding</keyword>
<dbReference type="Gene3D" id="1.10.10.60">
    <property type="entry name" value="Homeodomain-like"/>
    <property type="match status" value="1"/>
</dbReference>
<dbReference type="KEGG" id="apac:S7S_15805"/>
<evidence type="ECO:0000256" key="2">
    <source>
        <dbReference type="PROSITE-ProRule" id="PRU00335"/>
    </source>
</evidence>
<proteinExistence type="predicted"/>
<dbReference type="PROSITE" id="PS50977">
    <property type="entry name" value="HTH_TETR_2"/>
    <property type="match status" value="1"/>
</dbReference>
<dbReference type="HOGENOM" id="CLU_081861_0_0_6"/>
<dbReference type="Proteomes" id="UP000006764">
    <property type="component" value="Chromosome"/>
</dbReference>
<dbReference type="OrthoDB" id="8617654at2"/>
<reference evidence="4 5" key="1">
    <citation type="journal article" date="2012" name="J. Bacteriol.">
        <title>Genome sequence of an alkane-degrading bacterium, Alcanivorax pacificus type strain W11-5, isolated from deep sea sediment.</title>
        <authorList>
            <person name="Lai Q."/>
            <person name="Shao Z."/>
        </authorList>
    </citation>
    <scope>NUCLEOTIDE SEQUENCE [LARGE SCALE GENOMIC DNA]</scope>
    <source>
        <strain evidence="4 5">W11-5</strain>
    </source>
</reference>
<dbReference type="STRING" id="391936.S7S_15805"/>
<dbReference type="InterPro" id="IPR009057">
    <property type="entry name" value="Homeodomain-like_sf"/>
</dbReference>
<dbReference type="InterPro" id="IPR001647">
    <property type="entry name" value="HTH_TetR"/>
</dbReference>
<keyword evidence="5" id="KW-1185">Reference proteome</keyword>
<dbReference type="Pfam" id="PF00440">
    <property type="entry name" value="TetR_N"/>
    <property type="match status" value="1"/>
</dbReference>
<dbReference type="GO" id="GO:0003677">
    <property type="term" value="F:DNA binding"/>
    <property type="evidence" value="ECO:0007669"/>
    <property type="project" value="UniProtKB-UniRule"/>
</dbReference>
<dbReference type="PANTHER" id="PTHR47752">
    <property type="entry name" value="HTH-TYPE TRANSCRIPTIONAL REPRESSOR FABR"/>
    <property type="match status" value="1"/>
</dbReference>
<dbReference type="AlphaFoldDB" id="A0A0B4XSY3"/>
<name>A0A0B4XSY3_9GAMM</name>
<organism evidence="4 5">
    <name type="scientific">Isoalcanivorax pacificus W11-5</name>
    <dbReference type="NCBI Taxonomy" id="391936"/>
    <lineage>
        <taxon>Bacteria</taxon>
        <taxon>Pseudomonadati</taxon>
        <taxon>Pseudomonadota</taxon>
        <taxon>Gammaproteobacteria</taxon>
        <taxon>Oceanospirillales</taxon>
        <taxon>Alcanivoracaceae</taxon>
        <taxon>Isoalcanivorax</taxon>
    </lineage>
</organism>
<dbReference type="SUPFAM" id="SSF46689">
    <property type="entry name" value="Homeodomain-like"/>
    <property type="match status" value="1"/>
</dbReference>
<dbReference type="RefSeq" id="WP_008733390.1">
    <property type="nucleotide sequence ID" value="NZ_CP004387.1"/>
</dbReference>
<evidence type="ECO:0000256" key="1">
    <source>
        <dbReference type="ARBA" id="ARBA00023125"/>
    </source>
</evidence>
<protein>
    <submittedName>
        <fullName evidence="4">Transcriptional regulator</fullName>
    </submittedName>
</protein>
<dbReference type="NCBIfam" id="NF008402">
    <property type="entry name" value="PRK11202.1"/>
    <property type="match status" value="1"/>
</dbReference>
<feature type="DNA-binding region" description="H-T-H motif" evidence="2">
    <location>
        <begin position="45"/>
        <end position="64"/>
    </location>
</feature>
<accession>A0A0B4XSY3</accession>
<dbReference type="EMBL" id="CP004387">
    <property type="protein sequence ID" value="AJD49573.1"/>
    <property type="molecule type" value="Genomic_DNA"/>
</dbReference>
<evidence type="ECO:0000313" key="5">
    <source>
        <dbReference type="Proteomes" id="UP000006764"/>
    </source>
</evidence>
<dbReference type="InterPro" id="IPR050692">
    <property type="entry name" value="HTH_transcr_repressor_FabR"/>
</dbReference>
<feature type="domain" description="HTH tetR-type" evidence="3">
    <location>
        <begin position="21"/>
        <end position="82"/>
    </location>
</feature>
<evidence type="ECO:0000259" key="3">
    <source>
        <dbReference type="PROSITE" id="PS50977"/>
    </source>
</evidence>
<evidence type="ECO:0000313" key="4">
    <source>
        <dbReference type="EMBL" id="AJD49573.1"/>
    </source>
</evidence>
<dbReference type="PANTHER" id="PTHR47752:SF1">
    <property type="entry name" value="HTH-TYPE TRANSCRIPTIONAL REPRESSOR FABR"/>
    <property type="match status" value="1"/>
</dbReference>
<sequence>MSSSTTNDTPTPRPHQGRRAVISREDLMAAALKLVGPHRSVSTLSLREVAREAGIAPNSFYRHFRDVDELAVTLINQAGSALRQIIGEARTRATSERSVVRSSVEAFMEQLRADQKYLHLLLREGTVGSDAFKGAVETQLGFFEEELCQDLIRLAALKHTGIYQPQLVARAITRLVFTMGAMAMDIPEEDHPALVDQVETMVRMIILGTQSMARDAGSSH</sequence>